<dbReference type="PANTHER" id="PTHR10000">
    <property type="entry name" value="PHOSPHOSERINE PHOSPHATASE"/>
    <property type="match status" value="1"/>
</dbReference>
<organism evidence="2 3">
    <name type="scientific">Symbiodinium natans</name>
    <dbReference type="NCBI Taxonomy" id="878477"/>
    <lineage>
        <taxon>Eukaryota</taxon>
        <taxon>Sar</taxon>
        <taxon>Alveolata</taxon>
        <taxon>Dinophyceae</taxon>
        <taxon>Suessiales</taxon>
        <taxon>Symbiodiniaceae</taxon>
        <taxon>Symbiodinium</taxon>
    </lineage>
</organism>
<sequence length="356" mass="37563">MGKGGHSGGQSRARVRVILCTTVAFVALQCLSRSAGHGWMMKACSERASERAASGRRASVVVTDVDGTLMNSTHQLPAANYKALRHCMRLGVPVILATGKHRGPWFRQLLDQVTDDQVQASSNWTLNAPGVFVQGLRVCDSAGQVVSTTLLPARVFDACARLAKQEGWTLLAYTDSDQIISNQMSPLISSINALGEPPVQLGSVDDGVGIHKLLFLGDPSMEEAVRGEVAAAIGAEASLTVAIPGMVEVLPRGICKADGVRQALQMLDVAPCDVLALGDGENDLEMLGEIRHSGGIAAAVQNARPILKEVAEYTVASCDEAGWAQAVERWVLGMPDGSLLGDASDLTDSAVSPREK</sequence>
<dbReference type="Proteomes" id="UP000604046">
    <property type="component" value="Unassembled WGS sequence"/>
</dbReference>
<dbReference type="InterPro" id="IPR036412">
    <property type="entry name" value="HAD-like_sf"/>
</dbReference>
<comment type="caution">
    <text evidence="2">The sequence shown here is derived from an EMBL/GenBank/DDBJ whole genome shotgun (WGS) entry which is preliminary data.</text>
</comment>
<feature type="signal peptide" evidence="1">
    <location>
        <begin position="1"/>
        <end position="36"/>
    </location>
</feature>
<dbReference type="EMBL" id="CAJNDS010000624">
    <property type="protein sequence ID" value="CAE7223463.1"/>
    <property type="molecule type" value="Genomic_DNA"/>
</dbReference>
<feature type="chain" id="PRO_5032681621" evidence="1">
    <location>
        <begin position="37"/>
        <end position="356"/>
    </location>
</feature>
<dbReference type="SUPFAM" id="SSF56784">
    <property type="entry name" value="HAD-like"/>
    <property type="match status" value="1"/>
</dbReference>
<dbReference type="GO" id="GO:0005829">
    <property type="term" value="C:cytosol"/>
    <property type="evidence" value="ECO:0007669"/>
    <property type="project" value="TreeGrafter"/>
</dbReference>
<dbReference type="PANTHER" id="PTHR10000:SF8">
    <property type="entry name" value="HAD SUPERFAMILY HYDROLASE-LIKE, TYPE 3"/>
    <property type="match status" value="1"/>
</dbReference>
<keyword evidence="1" id="KW-0732">Signal</keyword>
<dbReference type="Gene3D" id="3.30.1240.10">
    <property type="match status" value="1"/>
</dbReference>
<reference evidence="2" key="1">
    <citation type="submission" date="2021-02" db="EMBL/GenBank/DDBJ databases">
        <authorList>
            <person name="Dougan E. K."/>
            <person name="Rhodes N."/>
            <person name="Thang M."/>
            <person name="Chan C."/>
        </authorList>
    </citation>
    <scope>NUCLEOTIDE SEQUENCE</scope>
</reference>
<protein>
    <submittedName>
        <fullName evidence="2">YBEY protein</fullName>
    </submittedName>
</protein>
<accession>A0A812KGC9</accession>
<dbReference type="GO" id="GO:0000287">
    <property type="term" value="F:magnesium ion binding"/>
    <property type="evidence" value="ECO:0007669"/>
    <property type="project" value="TreeGrafter"/>
</dbReference>
<evidence type="ECO:0000313" key="3">
    <source>
        <dbReference type="Proteomes" id="UP000604046"/>
    </source>
</evidence>
<dbReference type="Gene3D" id="3.40.50.1000">
    <property type="entry name" value="HAD superfamily/HAD-like"/>
    <property type="match status" value="1"/>
</dbReference>
<dbReference type="GO" id="GO:0016791">
    <property type="term" value="F:phosphatase activity"/>
    <property type="evidence" value="ECO:0007669"/>
    <property type="project" value="TreeGrafter"/>
</dbReference>
<dbReference type="OrthoDB" id="27226at2759"/>
<gene>
    <name evidence="2" type="primary">YBEY</name>
    <name evidence="2" type="ORF">SNAT2548_LOCUS8425</name>
</gene>
<dbReference type="InterPro" id="IPR023214">
    <property type="entry name" value="HAD_sf"/>
</dbReference>
<dbReference type="AlphaFoldDB" id="A0A812KGC9"/>
<evidence type="ECO:0000256" key="1">
    <source>
        <dbReference type="SAM" id="SignalP"/>
    </source>
</evidence>
<evidence type="ECO:0000313" key="2">
    <source>
        <dbReference type="EMBL" id="CAE7223463.1"/>
    </source>
</evidence>
<dbReference type="Pfam" id="PF08282">
    <property type="entry name" value="Hydrolase_3"/>
    <property type="match status" value="1"/>
</dbReference>
<proteinExistence type="predicted"/>
<name>A0A812KGC9_9DINO</name>
<keyword evidence="3" id="KW-1185">Reference proteome</keyword>